<reference evidence="13" key="2">
    <citation type="submission" date="2025-08" db="UniProtKB">
        <authorList>
            <consortium name="Ensembl"/>
        </authorList>
    </citation>
    <scope>IDENTIFICATION</scope>
</reference>
<evidence type="ECO:0000256" key="6">
    <source>
        <dbReference type="ARBA" id="ARBA00022989"/>
    </source>
</evidence>
<evidence type="ECO:0000256" key="9">
    <source>
        <dbReference type="PIRNR" id="PIRNR011018"/>
    </source>
</evidence>
<evidence type="ECO:0000256" key="2">
    <source>
        <dbReference type="ARBA" id="ARBA00007717"/>
    </source>
</evidence>
<keyword evidence="4 11" id="KW-0732">Signal</keyword>
<name>A0A670JXV0_PODMU</name>
<dbReference type="InterPro" id="IPR016574">
    <property type="entry name" value="Nicalin"/>
</dbReference>
<feature type="chain" id="PRO_5025615620" description="Nicalin" evidence="11">
    <location>
        <begin position="44"/>
        <end position="568"/>
    </location>
</feature>
<dbReference type="CTD" id="56926"/>
<keyword evidence="14" id="KW-1185">Reference proteome</keyword>
<dbReference type="GO" id="GO:0160063">
    <property type="term" value="P:multi-pass transmembrane protein insertion into ER membrane"/>
    <property type="evidence" value="ECO:0007669"/>
    <property type="project" value="Ensembl"/>
</dbReference>
<dbReference type="GO" id="GO:0005789">
    <property type="term" value="C:endoplasmic reticulum membrane"/>
    <property type="evidence" value="ECO:0007669"/>
    <property type="project" value="UniProtKB-SubCell"/>
</dbReference>
<evidence type="ECO:0000259" key="12">
    <source>
        <dbReference type="Pfam" id="PF04389"/>
    </source>
</evidence>
<dbReference type="KEGG" id="pmua:114588329"/>
<dbReference type="OrthoDB" id="5913609at2759"/>
<reference evidence="13" key="3">
    <citation type="submission" date="2025-09" db="UniProtKB">
        <authorList>
            <consortium name="Ensembl"/>
        </authorList>
    </citation>
    <scope>IDENTIFICATION</scope>
</reference>
<evidence type="ECO:0000256" key="3">
    <source>
        <dbReference type="ARBA" id="ARBA00022692"/>
    </source>
</evidence>
<comment type="subcellular location">
    <subcellularLocation>
        <location evidence="1">Endoplasmic reticulum membrane</location>
        <topology evidence="1">Single-pass membrane protein</topology>
    </subcellularLocation>
</comment>
<evidence type="ECO:0000256" key="8">
    <source>
        <dbReference type="ARBA" id="ARBA00023180"/>
    </source>
</evidence>
<evidence type="ECO:0000256" key="10">
    <source>
        <dbReference type="SAM" id="Phobius"/>
    </source>
</evidence>
<sequence length="568" mass="63746">MLEEAGEEVLGSVLLKASCLPLSFLLVVPAVLLLLLGPPPASAAHEFTVYRMQQYELGGQPYGTRNAVLNTEARTVEADVLSRRCVMMRLMDFSYEQYQKALRQSAGAVVIILPQNMYSVPQDVIRQFMEIEPEMLAMETIVPVYFAEEDDDLLSIYEQTQAASASQGSASAAEVLLHTATANGFQMVTSGAQSKAVSDWLITSVEGRLTGLGGEDLPTIVVVAHYDSFGVAPWLSHGADSNGSGVAMLLELARLFSRLYTYKRTHAGYNLLFFASGGGKFNYQGTKRWLEDNLDHTDSSLLQDNVAFVLCLDTLGRGNSLHLHVSKPPKEGTLQHAFLKELELVVASQFPEVRFSMVHKKINLAEDMLAWEHERFAIRRLPAFTVSHLESHRDGLRKSIMDVRSAAGARVDPKILTRNTRIVVEALTRVIYNLTEKGVPVDLQIFTDQMQIQQEQMESVMDWLTSQPRAAQLVDKDSTFINTLEYYMSRYLKDVKQHHVKADKRDPEFVFYDQLKQVMNAYRVKPAIFDLLLALCIAAYLGVAYVAVQHFSLLYRLVQRLSLKPKQQ</sequence>
<protein>
    <recommendedName>
        <fullName evidence="9">Nicalin</fullName>
    </recommendedName>
</protein>
<dbReference type="GO" id="GO:0043254">
    <property type="term" value="P:regulation of protein-containing complex assembly"/>
    <property type="evidence" value="ECO:0007669"/>
    <property type="project" value="Ensembl"/>
</dbReference>
<dbReference type="GO" id="GO:0009966">
    <property type="term" value="P:regulation of signal transduction"/>
    <property type="evidence" value="ECO:0007669"/>
    <property type="project" value="InterPro"/>
</dbReference>
<evidence type="ECO:0000256" key="7">
    <source>
        <dbReference type="ARBA" id="ARBA00023136"/>
    </source>
</evidence>
<dbReference type="Ensembl" id="ENSPMRT00000031957.1">
    <property type="protein sequence ID" value="ENSPMRP00000030138.1"/>
    <property type="gene ID" value="ENSPMRG00000019486.1"/>
</dbReference>
<dbReference type="Gene3D" id="3.40.630.10">
    <property type="entry name" value="Zn peptidases"/>
    <property type="match status" value="1"/>
</dbReference>
<comment type="function">
    <text evidence="9">May antagonize Nodal signaling and subsequent organization of axial structures during mesodermal patterning.</text>
</comment>
<dbReference type="Proteomes" id="UP000472272">
    <property type="component" value="Chromosome 18"/>
</dbReference>
<gene>
    <name evidence="13" type="primary">NCLN</name>
</gene>
<proteinExistence type="inferred from homology"/>
<feature type="signal peptide" evidence="11">
    <location>
        <begin position="1"/>
        <end position="43"/>
    </location>
</feature>
<dbReference type="PIRSF" id="PIRSF011018">
    <property type="entry name" value="Nicalin"/>
    <property type="match status" value="1"/>
</dbReference>
<dbReference type="FunFam" id="3.40.630.10:FF:000021">
    <property type="entry name" value="Nicalin"/>
    <property type="match status" value="1"/>
</dbReference>
<keyword evidence="7 10" id="KW-0472">Membrane</keyword>
<dbReference type="RefSeq" id="XP_028569310.1">
    <property type="nucleotide sequence ID" value="XM_028713477.1"/>
</dbReference>
<evidence type="ECO:0000256" key="11">
    <source>
        <dbReference type="SAM" id="SignalP"/>
    </source>
</evidence>
<dbReference type="GO" id="GO:0061635">
    <property type="term" value="P:regulation of protein complex stability"/>
    <property type="evidence" value="ECO:0007669"/>
    <property type="project" value="Ensembl"/>
</dbReference>
<evidence type="ECO:0000256" key="1">
    <source>
        <dbReference type="ARBA" id="ARBA00004389"/>
    </source>
</evidence>
<keyword evidence="8" id="KW-0325">Glycoprotein</keyword>
<reference evidence="13 14" key="1">
    <citation type="journal article" date="2019" name="Proc. Natl. Acad. Sci. U.S.A.">
        <title>Regulatory changes in pterin and carotenoid genes underlie balanced color polymorphisms in the wall lizard.</title>
        <authorList>
            <person name="Andrade P."/>
            <person name="Pinho C."/>
            <person name="Perez I de Lanuza G."/>
            <person name="Afonso S."/>
            <person name="Brejcha J."/>
            <person name="Rubin C.J."/>
            <person name="Wallerman O."/>
            <person name="Pereira P."/>
            <person name="Sabatino S.J."/>
            <person name="Bellati A."/>
            <person name="Pellitteri-Rosa D."/>
            <person name="Bosakova Z."/>
            <person name="Bunikis I."/>
            <person name="Carretero M.A."/>
            <person name="Feiner N."/>
            <person name="Marsik P."/>
            <person name="Pauperio F."/>
            <person name="Salvi D."/>
            <person name="Soler L."/>
            <person name="While G.M."/>
            <person name="Uller T."/>
            <person name="Font E."/>
            <person name="Andersson L."/>
            <person name="Carneiro M."/>
        </authorList>
    </citation>
    <scope>NUCLEOTIDE SEQUENCE</scope>
</reference>
<evidence type="ECO:0000256" key="4">
    <source>
        <dbReference type="ARBA" id="ARBA00022729"/>
    </source>
</evidence>
<organism evidence="13 14">
    <name type="scientific">Podarcis muralis</name>
    <name type="common">Wall lizard</name>
    <name type="synonym">Lacerta muralis</name>
    <dbReference type="NCBI Taxonomy" id="64176"/>
    <lineage>
        <taxon>Eukaryota</taxon>
        <taxon>Metazoa</taxon>
        <taxon>Chordata</taxon>
        <taxon>Craniata</taxon>
        <taxon>Vertebrata</taxon>
        <taxon>Euteleostomi</taxon>
        <taxon>Lepidosauria</taxon>
        <taxon>Squamata</taxon>
        <taxon>Bifurcata</taxon>
        <taxon>Unidentata</taxon>
        <taxon>Episquamata</taxon>
        <taxon>Laterata</taxon>
        <taxon>Lacertibaenia</taxon>
        <taxon>Lacertidae</taxon>
        <taxon>Podarcis</taxon>
    </lineage>
</organism>
<dbReference type="GeneTree" id="ENSGT00500000044945"/>
<comment type="similarity">
    <text evidence="2 9">Belongs to the nicastrin family.</text>
</comment>
<dbReference type="PANTHER" id="PTHR31826">
    <property type="entry name" value="NICALIN"/>
    <property type="match status" value="1"/>
</dbReference>
<dbReference type="CDD" id="cd03882">
    <property type="entry name" value="M28_nicalin_like"/>
    <property type="match status" value="1"/>
</dbReference>
<dbReference type="GO" id="GO:0043022">
    <property type="term" value="F:ribosome binding"/>
    <property type="evidence" value="ECO:0007669"/>
    <property type="project" value="Ensembl"/>
</dbReference>
<feature type="domain" description="Peptidase M28" evidence="12">
    <location>
        <begin position="218"/>
        <end position="344"/>
    </location>
</feature>
<keyword evidence="3 10" id="KW-0812">Transmembrane</keyword>
<evidence type="ECO:0000313" key="13">
    <source>
        <dbReference type="Ensembl" id="ENSPMRP00000030138.1"/>
    </source>
</evidence>
<dbReference type="GO" id="GO:0160064">
    <property type="term" value="C:multi-pass translocon complex"/>
    <property type="evidence" value="ECO:0007669"/>
    <property type="project" value="Ensembl"/>
</dbReference>
<dbReference type="Pfam" id="PF04389">
    <property type="entry name" value="Peptidase_M28"/>
    <property type="match status" value="1"/>
</dbReference>
<keyword evidence="5" id="KW-0256">Endoplasmic reticulum</keyword>
<dbReference type="OMA" id="WSTSRHC"/>
<dbReference type="AlphaFoldDB" id="A0A670JXV0"/>
<dbReference type="GeneID" id="114588329"/>
<keyword evidence="6 10" id="KW-1133">Transmembrane helix</keyword>
<evidence type="ECO:0000256" key="5">
    <source>
        <dbReference type="ARBA" id="ARBA00022824"/>
    </source>
</evidence>
<evidence type="ECO:0000313" key="14">
    <source>
        <dbReference type="Proteomes" id="UP000472272"/>
    </source>
</evidence>
<feature type="transmembrane region" description="Helical" evidence="10">
    <location>
        <begin position="531"/>
        <end position="558"/>
    </location>
</feature>
<dbReference type="InterPro" id="IPR007484">
    <property type="entry name" value="Peptidase_M28"/>
</dbReference>
<dbReference type="SUPFAM" id="SSF53187">
    <property type="entry name" value="Zn-dependent exopeptidases"/>
    <property type="match status" value="1"/>
</dbReference>
<accession>A0A670JXV0</accession>
<dbReference type="GO" id="GO:0050821">
    <property type="term" value="P:protein stabilization"/>
    <property type="evidence" value="ECO:0007669"/>
    <property type="project" value="Ensembl"/>
</dbReference>